<dbReference type="Pfam" id="PF00300">
    <property type="entry name" value="His_Phos_1"/>
    <property type="match status" value="1"/>
</dbReference>
<dbReference type="InterPro" id="IPR027417">
    <property type="entry name" value="P-loop_NTPase"/>
</dbReference>
<dbReference type="Gene3D" id="3.40.50.300">
    <property type="entry name" value="P-loop containing nucleotide triphosphate hydrolases"/>
    <property type="match status" value="1"/>
</dbReference>
<evidence type="ECO:0000313" key="4">
    <source>
        <dbReference type="EMBL" id="TID18196.1"/>
    </source>
</evidence>
<evidence type="ECO:0000256" key="2">
    <source>
        <dbReference type="ARBA" id="ARBA00022840"/>
    </source>
</evidence>
<dbReference type="InterPro" id="IPR013078">
    <property type="entry name" value="His_Pase_superF_clade-1"/>
</dbReference>
<reference evidence="4 5" key="1">
    <citation type="journal article" date="2019" name="Front. Genet.">
        <title>Whole-Genome Sequencing of the Opportunistic Yeast Pathogen Candida inconspicua Uncovers Its Hybrid Origin.</title>
        <authorList>
            <person name="Mixao V."/>
            <person name="Hansen A.P."/>
            <person name="Saus E."/>
            <person name="Boekhout T."/>
            <person name="Lass-Florl C."/>
            <person name="Gabaldon T."/>
        </authorList>
    </citation>
    <scope>NUCLEOTIDE SEQUENCE [LARGE SCALE GENOMIC DNA]</scope>
    <source>
        <strain evidence="4 5">CBS 180</strain>
    </source>
</reference>
<keyword evidence="1" id="KW-0547">Nucleotide-binding</keyword>
<dbReference type="InterPro" id="IPR029033">
    <property type="entry name" value="His_PPase_superfam"/>
</dbReference>
<dbReference type="InterPro" id="IPR003094">
    <property type="entry name" value="6Pfruct_kin"/>
</dbReference>
<dbReference type="EMBL" id="SELW01000612">
    <property type="protein sequence ID" value="TID18196.1"/>
    <property type="molecule type" value="Genomic_DNA"/>
</dbReference>
<dbReference type="PANTHER" id="PTHR10606">
    <property type="entry name" value="6-PHOSPHOFRUCTO-2-KINASE/FRUCTOSE-2,6-BISPHOSPHATASE"/>
    <property type="match status" value="1"/>
</dbReference>
<name>A0A4T0WXK7_9ASCO</name>
<protein>
    <recommendedName>
        <fullName evidence="3">6-phosphofructo-2-kinase domain-containing protein</fullName>
    </recommendedName>
</protein>
<evidence type="ECO:0000313" key="5">
    <source>
        <dbReference type="Proteomes" id="UP000307173"/>
    </source>
</evidence>
<dbReference type="InterPro" id="IPR013079">
    <property type="entry name" value="6Phosfructo_kin"/>
</dbReference>
<dbReference type="CDD" id="cd07067">
    <property type="entry name" value="HP_PGM_like"/>
    <property type="match status" value="1"/>
</dbReference>
<evidence type="ECO:0000256" key="1">
    <source>
        <dbReference type="ARBA" id="ARBA00022741"/>
    </source>
</evidence>
<feature type="domain" description="6-phosphofructo-2-kinase" evidence="3">
    <location>
        <begin position="67"/>
        <end position="296"/>
    </location>
</feature>
<dbReference type="Proteomes" id="UP000307173">
    <property type="component" value="Unassembled WGS sequence"/>
</dbReference>
<organism evidence="4 5">
    <name type="scientific">Pichia inconspicua</name>
    <dbReference type="NCBI Taxonomy" id="52247"/>
    <lineage>
        <taxon>Eukaryota</taxon>
        <taxon>Fungi</taxon>
        <taxon>Dikarya</taxon>
        <taxon>Ascomycota</taxon>
        <taxon>Saccharomycotina</taxon>
        <taxon>Pichiomycetes</taxon>
        <taxon>Pichiales</taxon>
        <taxon>Pichiaceae</taxon>
        <taxon>Pichia</taxon>
    </lineage>
</organism>
<dbReference type="Gene3D" id="3.40.50.1240">
    <property type="entry name" value="Phosphoglycerate mutase-like"/>
    <property type="match status" value="1"/>
</dbReference>
<dbReference type="AlphaFoldDB" id="A0A4T0WXK7"/>
<dbReference type="OrthoDB" id="267323at2759"/>
<dbReference type="GO" id="GO:0005524">
    <property type="term" value="F:ATP binding"/>
    <property type="evidence" value="ECO:0007669"/>
    <property type="project" value="UniProtKB-KW"/>
</dbReference>
<dbReference type="STRING" id="52247.A0A4T0WXK7"/>
<dbReference type="SUPFAM" id="SSF53254">
    <property type="entry name" value="Phosphoglycerate mutase-like"/>
    <property type="match status" value="1"/>
</dbReference>
<comment type="caution">
    <text evidence="4">The sequence shown here is derived from an EMBL/GenBank/DDBJ whole genome shotgun (WGS) entry which is preliminary data.</text>
</comment>
<dbReference type="SUPFAM" id="SSF52540">
    <property type="entry name" value="P-loop containing nucleoside triphosphate hydrolases"/>
    <property type="match status" value="1"/>
</dbReference>
<dbReference type="Pfam" id="PF01591">
    <property type="entry name" value="6PF2K"/>
    <property type="match status" value="1"/>
</dbReference>
<evidence type="ECO:0000259" key="3">
    <source>
        <dbReference type="Pfam" id="PF01591"/>
    </source>
</evidence>
<dbReference type="GO" id="GO:0003873">
    <property type="term" value="F:6-phosphofructo-2-kinase activity"/>
    <property type="evidence" value="ECO:0007669"/>
    <property type="project" value="InterPro"/>
</dbReference>
<dbReference type="PANTHER" id="PTHR10606:SF39">
    <property type="entry name" value="6-PHOSPHOFRUCTO-2-KINASE_FRUCTOSE-2,6-BISPHOSPHATASE YLR345W-RELATED"/>
    <property type="match status" value="1"/>
</dbReference>
<dbReference type="GO" id="GO:0004331">
    <property type="term" value="F:fructose-2,6-bisphosphate 2-phosphatase activity"/>
    <property type="evidence" value="ECO:0007669"/>
    <property type="project" value="TreeGrafter"/>
</dbReference>
<gene>
    <name evidence="4" type="ORF">CANINC_003937</name>
</gene>
<keyword evidence="5" id="KW-1185">Reference proteome</keyword>
<dbReference type="PRINTS" id="PR00991">
    <property type="entry name" value="6PFRUCTKNASE"/>
</dbReference>
<dbReference type="GO" id="GO:0005829">
    <property type="term" value="C:cytosol"/>
    <property type="evidence" value="ECO:0007669"/>
    <property type="project" value="TreeGrafter"/>
</dbReference>
<proteinExistence type="predicted"/>
<dbReference type="GO" id="GO:0006003">
    <property type="term" value="P:fructose 2,6-bisphosphate metabolic process"/>
    <property type="evidence" value="ECO:0007669"/>
    <property type="project" value="InterPro"/>
</dbReference>
<accession>A0A4T0WXK7</accession>
<keyword evidence="2" id="KW-0067">ATP-binding</keyword>
<dbReference type="PIRSF" id="PIRSF000709">
    <property type="entry name" value="6PFK_2-Ptase"/>
    <property type="match status" value="1"/>
</dbReference>
<dbReference type="GO" id="GO:0006000">
    <property type="term" value="P:fructose metabolic process"/>
    <property type="evidence" value="ECO:0007669"/>
    <property type="project" value="InterPro"/>
</dbReference>
<sequence length="501" mass="57756">MNEIDDTAEIEQAKIAGNYSARKIMRWNPSSIYATNIDTNNNVYNNDAIHNNLSVDYISPAQMYSTDSGRMFHAGSICIIMVGLPGRGKTNLSISLCRYLRWLGVRAKLFHLGDYRRKNTDLNGGNDLDFKKLISSSYFTGSPEDLNVKILKLKIKNELVSDVVSFFQNSNGQIAIYDAINGEAKARIELYNYFKSKNIKCLFIESIIDDEALLASNIKDSINSPDYKDWNKSEAMENFQQRIKLSEQYYEKLDSTVTNLPYIQSYNFGEKILINELKHDFLITKIVYYLLNAKVKSHSIYFARCSLNKLNFKADPPMTENGKEYINKVYNTLRENFPEKQIPKDLIVWTSTRLRTIQSSQIFKDLGCLVVHRPELTQLNPGAAEGLTDEELKEKYPDDYRKHLLDPYHHRYPRAESYHDLALKIEPLILEMEKSPNDVLIIADESVIRIFYGYLMAANAADIPSIQFPQNEIIKITYHTYNNEIKKLIVEGIEEEYLGNL</sequence>